<evidence type="ECO:0000313" key="4">
    <source>
        <dbReference type="Proteomes" id="UP001432027"/>
    </source>
</evidence>
<feature type="region of interest" description="Disordered" evidence="1">
    <location>
        <begin position="177"/>
        <end position="204"/>
    </location>
</feature>
<feature type="compositionally biased region" description="Low complexity" evidence="1">
    <location>
        <begin position="177"/>
        <end position="186"/>
    </location>
</feature>
<organism evidence="3 4">
    <name type="scientific">Pristionchus entomophagus</name>
    <dbReference type="NCBI Taxonomy" id="358040"/>
    <lineage>
        <taxon>Eukaryota</taxon>
        <taxon>Metazoa</taxon>
        <taxon>Ecdysozoa</taxon>
        <taxon>Nematoda</taxon>
        <taxon>Chromadorea</taxon>
        <taxon>Rhabditida</taxon>
        <taxon>Rhabditina</taxon>
        <taxon>Diplogasteromorpha</taxon>
        <taxon>Diplogasteroidea</taxon>
        <taxon>Neodiplogasteridae</taxon>
        <taxon>Pristionchus</taxon>
    </lineage>
</organism>
<name>A0AAV5TTA1_9BILA</name>
<evidence type="ECO:0000256" key="1">
    <source>
        <dbReference type="SAM" id="MobiDB-lite"/>
    </source>
</evidence>
<keyword evidence="4" id="KW-1185">Reference proteome</keyword>
<gene>
    <name evidence="3" type="ORF">PENTCL1PPCAC_19423</name>
</gene>
<feature type="transmembrane region" description="Helical" evidence="2">
    <location>
        <begin position="65"/>
        <end position="85"/>
    </location>
</feature>
<proteinExistence type="predicted"/>
<evidence type="ECO:0000313" key="3">
    <source>
        <dbReference type="EMBL" id="GMS97248.1"/>
    </source>
</evidence>
<comment type="caution">
    <text evidence="3">The sequence shown here is derived from an EMBL/GenBank/DDBJ whole genome shotgun (WGS) entry which is preliminary data.</text>
</comment>
<reference evidence="3" key="1">
    <citation type="submission" date="2023-10" db="EMBL/GenBank/DDBJ databases">
        <title>Genome assembly of Pristionchus species.</title>
        <authorList>
            <person name="Yoshida K."/>
            <person name="Sommer R.J."/>
        </authorList>
    </citation>
    <scope>NUCLEOTIDE SEQUENCE</scope>
    <source>
        <strain evidence="3">RS0144</strain>
    </source>
</reference>
<dbReference type="EMBL" id="BTSX01000004">
    <property type="protein sequence ID" value="GMS97248.1"/>
    <property type="molecule type" value="Genomic_DNA"/>
</dbReference>
<evidence type="ECO:0000256" key="2">
    <source>
        <dbReference type="SAM" id="Phobius"/>
    </source>
</evidence>
<sequence length="238" mass="26065">MHICARPLNITRRACCQLVAMLNDTGVSPCTPTMIANDDQNGTVSFKYSAPSYLPEPEEIREDHVTFLLGILILMLIALTCTFALSRISRPKIALGYGSLSNYGMFMFLPSNSSRTSMMSGSARGGAPPGGGPRRRSSFMVLLREIACRRDESHRNTSSLSILSQIDMSLLPSYQTATATPTSTASAPPPPYHFAHGGRRGRRDREDVELPLTAMTSPADSFHSYAYQEPPLEMTRSV</sequence>
<dbReference type="AlphaFoldDB" id="A0AAV5TTA1"/>
<accession>A0AAV5TTA1</accession>
<keyword evidence="2" id="KW-1133">Transmembrane helix</keyword>
<keyword evidence="2" id="KW-0812">Transmembrane</keyword>
<keyword evidence="2" id="KW-0472">Membrane</keyword>
<protein>
    <submittedName>
        <fullName evidence="3">Uncharacterized protein</fullName>
    </submittedName>
</protein>
<dbReference type="Proteomes" id="UP001432027">
    <property type="component" value="Unassembled WGS sequence"/>
</dbReference>